<dbReference type="OrthoDB" id="9998073at2"/>
<dbReference type="AlphaFoldDB" id="A0A0J1IBB2"/>
<gene>
    <name evidence="1" type="ORF">ABW02_19670</name>
</gene>
<dbReference type="PATRIC" id="fig|1397.4.peg.2665"/>
<name>A0A0J1IBB2_NIACI</name>
<protein>
    <submittedName>
        <fullName evidence="1">Uncharacterized protein</fullName>
    </submittedName>
</protein>
<evidence type="ECO:0000313" key="2">
    <source>
        <dbReference type="Proteomes" id="UP000036045"/>
    </source>
</evidence>
<accession>A0A0J1IBB2</accession>
<sequence>MEKNKKGRGKAGEKAGEIQDFWTKFFMSTTLKIRYNFGRKWGKGGTKFFLFQLLVKGLEPMLDKELEGKRMERGRDKDFYV</sequence>
<organism evidence="1 2">
    <name type="scientific">Niallia circulans</name>
    <name type="common">Bacillus circulans</name>
    <dbReference type="NCBI Taxonomy" id="1397"/>
    <lineage>
        <taxon>Bacteria</taxon>
        <taxon>Bacillati</taxon>
        <taxon>Bacillota</taxon>
        <taxon>Bacilli</taxon>
        <taxon>Bacillales</taxon>
        <taxon>Bacillaceae</taxon>
        <taxon>Niallia</taxon>
    </lineage>
</organism>
<evidence type="ECO:0000313" key="1">
    <source>
        <dbReference type="EMBL" id="KLV23243.1"/>
    </source>
</evidence>
<proteinExistence type="predicted"/>
<dbReference type="Proteomes" id="UP000036045">
    <property type="component" value="Unassembled WGS sequence"/>
</dbReference>
<dbReference type="RefSeq" id="WP_047943951.1">
    <property type="nucleotide sequence ID" value="NZ_JARTLH010000019.1"/>
</dbReference>
<reference evidence="1 2" key="1">
    <citation type="submission" date="2015-05" db="EMBL/GenBank/DDBJ databases">
        <title>Whole genome sequence and identification of bacterial endophytes from Costus igneus.</title>
        <authorList>
            <person name="Lee Y.P."/>
            <person name="Gan H.M."/>
            <person name="Eng W."/>
            <person name="Wheatley M.S."/>
            <person name="Caraballo A."/>
            <person name="Polter S."/>
            <person name="Savka M.A."/>
            <person name="Hudson A.O."/>
        </authorList>
    </citation>
    <scope>NUCLEOTIDE SEQUENCE [LARGE SCALE GENOMIC DNA]</scope>
    <source>
        <strain evidence="1 2">RIT379</strain>
    </source>
</reference>
<comment type="caution">
    <text evidence="1">The sequence shown here is derived from an EMBL/GenBank/DDBJ whole genome shotgun (WGS) entry which is preliminary data.</text>
</comment>
<keyword evidence="2" id="KW-1185">Reference proteome</keyword>
<dbReference type="EMBL" id="LDPH01000026">
    <property type="protein sequence ID" value="KLV23243.1"/>
    <property type="molecule type" value="Genomic_DNA"/>
</dbReference>